<dbReference type="AlphaFoldDB" id="A0A087TWL0"/>
<reference evidence="1 2" key="1">
    <citation type="submission" date="2013-11" db="EMBL/GenBank/DDBJ databases">
        <title>Genome sequencing of Stegodyphus mimosarum.</title>
        <authorList>
            <person name="Bechsgaard J."/>
        </authorList>
    </citation>
    <scope>NUCLEOTIDE SEQUENCE [LARGE SCALE GENOMIC DNA]</scope>
</reference>
<feature type="non-terminal residue" evidence="1">
    <location>
        <position position="65"/>
    </location>
</feature>
<accession>A0A087TWL0</accession>
<protein>
    <submittedName>
        <fullName evidence="1">Uncharacterized protein</fullName>
    </submittedName>
</protein>
<sequence length="65" mass="7638">FRRIGVSSLKDLQTISVFDLKSKLSCGQFNIWTKASHSLPFSDDEYNNLVENLWTEIEKQEKESW</sequence>
<evidence type="ECO:0000313" key="1">
    <source>
        <dbReference type="EMBL" id="KFM69499.1"/>
    </source>
</evidence>
<proteinExistence type="predicted"/>
<keyword evidence="2" id="KW-1185">Reference proteome</keyword>
<dbReference type="EMBL" id="KK117082">
    <property type="protein sequence ID" value="KFM69499.1"/>
    <property type="molecule type" value="Genomic_DNA"/>
</dbReference>
<name>A0A087TWL0_STEMI</name>
<gene>
    <name evidence="1" type="ORF">X975_06285</name>
</gene>
<organism evidence="1 2">
    <name type="scientific">Stegodyphus mimosarum</name>
    <name type="common">African social velvet spider</name>
    <dbReference type="NCBI Taxonomy" id="407821"/>
    <lineage>
        <taxon>Eukaryota</taxon>
        <taxon>Metazoa</taxon>
        <taxon>Ecdysozoa</taxon>
        <taxon>Arthropoda</taxon>
        <taxon>Chelicerata</taxon>
        <taxon>Arachnida</taxon>
        <taxon>Araneae</taxon>
        <taxon>Araneomorphae</taxon>
        <taxon>Entelegynae</taxon>
        <taxon>Eresoidea</taxon>
        <taxon>Eresidae</taxon>
        <taxon>Stegodyphus</taxon>
    </lineage>
</organism>
<dbReference type="Proteomes" id="UP000054359">
    <property type="component" value="Unassembled WGS sequence"/>
</dbReference>
<evidence type="ECO:0000313" key="2">
    <source>
        <dbReference type="Proteomes" id="UP000054359"/>
    </source>
</evidence>
<feature type="non-terminal residue" evidence="1">
    <location>
        <position position="1"/>
    </location>
</feature>